<dbReference type="GeneID" id="9099402"/>
<sequence length="112" mass="12399">MSMDQLLRRVTVLKEIYLTGDISSSSTPGTHTLHLPFESSILILQFFVEIFPNKSPPPIKMKSFYTLALLITATVISSSPVPVGEPKLLVRADAEAMPKYFFYVVPPAVAED</sequence>
<gene>
    <name evidence="1" type="ORF">PAAG_02145</name>
</gene>
<name>C1GUF0_PARBA</name>
<protein>
    <submittedName>
        <fullName evidence="1">Uncharacterized protein</fullName>
    </submittedName>
</protein>
<dbReference type="EMBL" id="KN293995">
    <property type="protein sequence ID" value="EEH39956.1"/>
    <property type="molecule type" value="Genomic_DNA"/>
</dbReference>
<evidence type="ECO:0000313" key="1">
    <source>
        <dbReference type="EMBL" id="EEH39956.1"/>
    </source>
</evidence>
<dbReference type="OrthoDB" id="4185171at2759"/>
<dbReference type="Proteomes" id="UP000002059">
    <property type="component" value="Partially assembled WGS sequence"/>
</dbReference>
<dbReference type="KEGG" id="pbl:PAAG_02145"/>
<accession>C1GUF0</accession>
<keyword evidence="2" id="KW-1185">Reference proteome</keyword>
<dbReference type="VEuPathDB" id="FungiDB:PAAG_02145"/>
<dbReference type="eggNOG" id="ENOG502RR2C">
    <property type="taxonomic scope" value="Eukaryota"/>
</dbReference>
<proteinExistence type="predicted"/>
<reference evidence="1 2" key="1">
    <citation type="journal article" date="2011" name="PLoS Genet.">
        <title>Comparative genomic analysis of human fungal pathogens causing paracoccidioidomycosis.</title>
        <authorList>
            <person name="Desjardins C.A."/>
            <person name="Champion M.D."/>
            <person name="Holder J.W."/>
            <person name="Muszewska A."/>
            <person name="Goldberg J."/>
            <person name="Bailao A.M."/>
            <person name="Brigido M.M."/>
            <person name="Ferreira M.E."/>
            <person name="Garcia A.M."/>
            <person name="Grynberg M."/>
            <person name="Gujja S."/>
            <person name="Heiman D.I."/>
            <person name="Henn M.R."/>
            <person name="Kodira C.D."/>
            <person name="Leon-Narvaez H."/>
            <person name="Longo L.V."/>
            <person name="Ma L.J."/>
            <person name="Malavazi I."/>
            <person name="Matsuo A.L."/>
            <person name="Morais F.V."/>
            <person name="Pereira M."/>
            <person name="Rodriguez-Brito S."/>
            <person name="Sakthikumar S."/>
            <person name="Salem-Izacc S.M."/>
            <person name="Sykes S.M."/>
            <person name="Teixeira M.M."/>
            <person name="Vallejo M.C."/>
            <person name="Walter M.E."/>
            <person name="Yandava C."/>
            <person name="Young S."/>
            <person name="Zeng Q."/>
            <person name="Zucker J."/>
            <person name="Felipe M.S."/>
            <person name="Goldman G.H."/>
            <person name="Haas B.J."/>
            <person name="McEwen J.G."/>
            <person name="Nino-Vega G."/>
            <person name="Puccia R."/>
            <person name="San-Blas G."/>
            <person name="Soares C.M."/>
            <person name="Birren B.W."/>
            <person name="Cuomo C.A."/>
        </authorList>
    </citation>
    <scope>NUCLEOTIDE SEQUENCE [LARGE SCALE GENOMIC DNA]</scope>
    <source>
        <strain evidence="2">ATCC MYA-826 / Pb01</strain>
    </source>
</reference>
<dbReference type="AlphaFoldDB" id="C1GUF0"/>
<evidence type="ECO:0000313" key="2">
    <source>
        <dbReference type="Proteomes" id="UP000002059"/>
    </source>
</evidence>
<dbReference type="RefSeq" id="XP_002796257.1">
    <property type="nucleotide sequence ID" value="XM_002796211.1"/>
</dbReference>
<organism evidence="1 2">
    <name type="scientific">Paracoccidioides lutzii (strain ATCC MYA-826 / Pb01)</name>
    <name type="common">Paracoccidioides brasiliensis</name>
    <dbReference type="NCBI Taxonomy" id="502779"/>
    <lineage>
        <taxon>Eukaryota</taxon>
        <taxon>Fungi</taxon>
        <taxon>Dikarya</taxon>
        <taxon>Ascomycota</taxon>
        <taxon>Pezizomycotina</taxon>
        <taxon>Eurotiomycetes</taxon>
        <taxon>Eurotiomycetidae</taxon>
        <taxon>Onygenales</taxon>
        <taxon>Ajellomycetaceae</taxon>
        <taxon>Paracoccidioides</taxon>
    </lineage>
</organism>
<dbReference type="HOGENOM" id="CLU_2146626_0_0_1"/>